<comment type="caution">
    <text evidence="4">The sequence shown here is derived from an EMBL/GenBank/DDBJ whole genome shotgun (WGS) entry which is preliminary data.</text>
</comment>
<protein>
    <recommendedName>
        <fullName evidence="3">HNH nuclease domain-containing protein</fullName>
    </recommendedName>
</protein>
<sequence length="444" mass="48956">METAVDLGQRVQEFIDSLASVPAAVSEEDNIDRLQHLERAKRALAAAQAKATHAFVEQRQENEARLRITTTEQLKGIEAEVGLARGESPFVGAALTHMAIALGTVLPNTYTALAEGRVSEYHARIVADQTNHLSEAHRKDIDALITHRLGKASSSQLRKLIEGHAYRLDRKAADQRAADNARRRRRVCLDPAGEGMVSLTAELPTHQGLAVMDALKKRTNKRLVALLRRTSDGTAEADTTRISRDDLMADVFVEALTGQTTANSVTAEVVVVMHDTSLLGDDDVPAWIPGHGPLPAGMVKRWLSDPQAAKFFRRMYTRATDGQLVALESKRRHFPEGLSKMLTIRDDTCATPWCNSPIEDADHRKPWAKGGATSWDNATGLCKRCNQRKENRGWTYSGTPDRLMVPTPTGHQYTVPTRPPISQLRHDTTDPPMGPIDIAWRTAA</sequence>
<feature type="region of interest" description="Disordered" evidence="2">
    <location>
        <begin position="395"/>
        <end position="434"/>
    </location>
</feature>
<feature type="domain" description="HNH nuclease" evidence="3">
    <location>
        <begin position="337"/>
        <end position="387"/>
    </location>
</feature>
<dbReference type="Pfam" id="PF01844">
    <property type="entry name" value="HNH"/>
    <property type="match status" value="1"/>
</dbReference>
<dbReference type="Pfam" id="PF02720">
    <property type="entry name" value="DUF222"/>
    <property type="match status" value="1"/>
</dbReference>
<dbReference type="Proteomes" id="UP001183794">
    <property type="component" value="Unassembled WGS sequence"/>
</dbReference>
<comment type="similarity">
    <text evidence="1">Belongs to the Rv1128c/1148c/1588c/1702c/1945/3466 family.</text>
</comment>
<dbReference type="InterPro" id="IPR003615">
    <property type="entry name" value="HNH_nuc"/>
</dbReference>
<accession>A0ABU2AWU7</accession>
<dbReference type="CDD" id="cd00085">
    <property type="entry name" value="HNHc"/>
    <property type="match status" value="1"/>
</dbReference>
<dbReference type="Gene3D" id="1.10.30.50">
    <property type="match status" value="1"/>
</dbReference>
<proteinExistence type="inferred from homology"/>
<evidence type="ECO:0000313" key="4">
    <source>
        <dbReference type="EMBL" id="MDR7345833.1"/>
    </source>
</evidence>
<gene>
    <name evidence="4" type="ORF">J2S62_000090</name>
</gene>
<dbReference type="SMART" id="SM00507">
    <property type="entry name" value="HNHc"/>
    <property type="match status" value="1"/>
</dbReference>
<evidence type="ECO:0000256" key="1">
    <source>
        <dbReference type="ARBA" id="ARBA00023450"/>
    </source>
</evidence>
<evidence type="ECO:0000313" key="5">
    <source>
        <dbReference type="Proteomes" id="UP001183794"/>
    </source>
</evidence>
<evidence type="ECO:0000259" key="3">
    <source>
        <dbReference type="SMART" id="SM00507"/>
    </source>
</evidence>
<dbReference type="InterPro" id="IPR002711">
    <property type="entry name" value="HNH"/>
</dbReference>
<keyword evidence="5" id="KW-1185">Reference proteome</keyword>
<dbReference type="EMBL" id="JAVDYJ010000001">
    <property type="protein sequence ID" value="MDR7345833.1"/>
    <property type="molecule type" value="Genomic_DNA"/>
</dbReference>
<reference evidence="4 5" key="1">
    <citation type="submission" date="2023-07" db="EMBL/GenBank/DDBJ databases">
        <title>Sequencing the genomes of 1000 actinobacteria strains.</title>
        <authorList>
            <person name="Klenk H.-P."/>
        </authorList>
    </citation>
    <scope>NUCLEOTIDE SEQUENCE [LARGE SCALE GENOMIC DNA]</scope>
    <source>
        <strain evidence="4 5">DSM 22966</strain>
    </source>
</reference>
<dbReference type="InterPro" id="IPR003870">
    <property type="entry name" value="DUF222"/>
</dbReference>
<name>A0ABU2AWU7_9MICC</name>
<evidence type="ECO:0000256" key="2">
    <source>
        <dbReference type="SAM" id="MobiDB-lite"/>
    </source>
</evidence>
<dbReference type="RefSeq" id="WP_310170014.1">
    <property type="nucleotide sequence ID" value="NZ_BAABHE010000002.1"/>
</dbReference>
<organism evidence="4 5">
    <name type="scientific">Enteractinococcus fodinae</name>
    <dbReference type="NCBI Taxonomy" id="684663"/>
    <lineage>
        <taxon>Bacteria</taxon>
        <taxon>Bacillati</taxon>
        <taxon>Actinomycetota</taxon>
        <taxon>Actinomycetes</taxon>
        <taxon>Micrococcales</taxon>
        <taxon>Micrococcaceae</taxon>
    </lineage>
</organism>